<dbReference type="Proteomes" id="UP000828390">
    <property type="component" value="Unassembled WGS sequence"/>
</dbReference>
<evidence type="ECO:0000313" key="3">
    <source>
        <dbReference type="Proteomes" id="UP000828390"/>
    </source>
</evidence>
<dbReference type="InterPro" id="IPR036396">
    <property type="entry name" value="Cyt_P450_sf"/>
</dbReference>
<evidence type="ECO:0000313" key="2">
    <source>
        <dbReference type="EMBL" id="KAH3738794.1"/>
    </source>
</evidence>
<dbReference type="PANTHER" id="PTHR24291">
    <property type="entry name" value="CYTOCHROME P450 FAMILY 4"/>
    <property type="match status" value="1"/>
</dbReference>
<dbReference type="SUPFAM" id="SSF48264">
    <property type="entry name" value="Cytochrome P450"/>
    <property type="match status" value="1"/>
</dbReference>
<reference evidence="2" key="2">
    <citation type="submission" date="2020-11" db="EMBL/GenBank/DDBJ databases">
        <authorList>
            <person name="McCartney M.A."/>
            <person name="Auch B."/>
            <person name="Kono T."/>
            <person name="Mallez S."/>
            <person name="Becker A."/>
            <person name="Gohl D.M."/>
            <person name="Silverstein K.A.T."/>
            <person name="Koren S."/>
            <person name="Bechman K.B."/>
            <person name="Herman A."/>
            <person name="Abrahante J.E."/>
            <person name="Garbe J."/>
        </authorList>
    </citation>
    <scope>NUCLEOTIDE SEQUENCE</scope>
    <source>
        <strain evidence="2">Duluth1</strain>
        <tissue evidence="2">Whole animal</tissue>
    </source>
</reference>
<protein>
    <recommendedName>
        <fullName evidence="4">Cytochrome P450</fullName>
    </recommendedName>
</protein>
<dbReference type="Gene3D" id="1.10.630.10">
    <property type="entry name" value="Cytochrome P450"/>
    <property type="match status" value="1"/>
</dbReference>
<dbReference type="InterPro" id="IPR001128">
    <property type="entry name" value="Cyt_P450"/>
</dbReference>
<comment type="caution">
    <text evidence="2">The sequence shown here is derived from an EMBL/GenBank/DDBJ whole genome shotgun (WGS) entry which is preliminary data.</text>
</comment>
<dbReference type="InterPro" id="IPR050196">
    <property type="entry name" value="Cytochrome_P450_Monoox"/>
</dbReference>
<dbReference type="EMBL" id="JAIWYP010000011">
    <property type="protein sequence ID" value="KAH3738794.1"/>
    <property type="molecule type" value="Genomic_DNA"/>
</dbReference>
<dbReference type="GO" id="GO:0004497">
    <property type="term" value="F:monooxygenase activity"/>
    <property type="evidence" value="ECO:0007669"/>
    <property type="project" value="InterPro"/>
</dbReference>
<keyword evidence="3" id="KW-1185">Reference proteome</keyword>
<dbReference type="AlphaFoldDB" id="A0A9D4D601"/>
<dbReference type="GO" id="GO:0016705">
    <property type="term" value="F:oxidoreductase activity, acting on paired donors, with incorporation or reduction of molecular oxygen"/>
    <property type="evidence" value="ECO:0007669"/>
    <property type="project" value="InterPro"/>
</dbReference>
<evidence type="ECO:0008006" key="4">
    <source>
        <dbReference type="Google" id="ProtNLM"/>
    </source>
</evidence>
<organism evidence="2 3">
    <name type="scientific">Dreissena polymorpha</name>
    <name type="common">Zebra mussel</name>
    <name type="synonym">Mytilus polymorpha</name>
    <dbReference type="NCBI Taxonomy" id="45954"/>
    <lineage>
        <taxon>Eukaryota</taxon>
        <taxon>Metazoa</taxon>
        <taxon>Spiralia</taxon>
        <taxon>Lophotrochozoa</taxon>
        <taxon>Mollusca</taxon>
        <taxon>Bivalvia</taxon>
        <taxon>Autobranchia</taxon>
        <taxon>Heteroconchia</taxon>
        <taxon>Euheterodonta</taxon>
        <taxon>Imparidentia</taxon>
        <taxon>Neoheterodontei</taxon>
        <taxon>Myida</taxon>
        <taxon>Dreissenoidea</taxon>
        <taxon>Dreissenidae</taxon>
        <taxon>Dreissena</taxon>
    </lineage>
</organism>
<sequence length="138" mass="15950">MTAEGKEFRKYCDKVHQFADEIILDRRRSINAQTEEEHAEKKRHLDFLDILITARDDADLGLTNTEIREEIDTFLFACHDTTASAISWCLYSLGVYPCVQDAVRDEINALIPVDEHPTSEIIAQLQYMTCVIKEVLRF</sequence>
<evidence type="ECO:0000256" key="1">
    <source>
        <dbReference type="ARBA" id="ARBA00010617"/>
    </source>
</evidence>
<dbReference type="PANTHER" id="PTHR24291:SF201">
    <property type="entry name" value="CYTOCHROME P450, FAMILY 4, SUBFAMILY B, POLYPEPTIDE 7"/>
    <property type="match status" value="1"/>
</dbReference>
<dbReference type="Pfam" id="PF00067">
    <property type="entry name" value="p450"/>
    <property type="match status" value="1"/>
</dbReference>
<gene>
    <name evidence="2" type="ORF">DPMN_045437</name>
</gene>
<dbReference type="GO" id="GO:0020037">
    <property type="term" value="F:heme binding"/>
    <property type="evidence" value="ECO:0007669"/>
    <property type="project" value="InterPro"/>
</dbReference>
<name>A0A9D4D601_DREPO</name>
<accession>A0A9D4D601</accession>
<comment type="similarity">
    <text evidence="1">Belongs to the cytochrome P450 family.</text>
</comment>
<dbReference type="GO" id="GO:0005506">
    <property type="term" value="F:iron ion binding"/>
    <property type="evidence" value="ECO:0007669"/>
    <property type="project" value="InterPro"/>
</dbReference>
<reference evidence="2" key="1">
    <citation type="journal article" date="2019" name="bioRxiv">
        <title>The Genome of the Zebra Mussel, Dreissena polymorpha: A Resource for Invasive Species Research.</title>
        <authorList>
            <person name="McCartney M.A."/>
            <person name="Auch B."/>
            <person name="Kono T."/>
            <person name="Mallez S."/>
            <person name="Zhang Y."/>
            <person name="Obille A."/>
            <person name="Becker A."/>
            <person name="Abrahante J.E."/>
            <person name="Garbe J."/>
            <person name="Badalamenti J.P."/>
            <person name="Herman A."/>
            <person name="Mangelson H."/>
            <person name="Liachko I."/>
            <person name="Sullivan S."/>
            <person name="Sone E.D."/>
            <person name="Koren S."/>
            <person name="Silverstein K.A.T."/>
            <person name="Beckman K.B."/>
            <person name="Gohl D.M."/>
        </authorList>
    </citation>
    <scope>NUCLEOTIDE SEQUENCE</scope>
    <source>
        <strain evidence="2">Duluth1</strain>
        <tissue evidence="2">Whole animal</tissue>
    </source>
</reference>
<proteinExistence type="inferred from homology"/>